<name>A0A2W4WBQ3_9CYAN</name>
<evidence type="ECO:0000313" key="3">
    <source>
        <dbReference type="Proteomes" id="UP000249467"/>
    </source>
</evidence>
<dbReference type="AlphaFoldDB" id="A0A2W4WBQ3"/>
<feature type="transmembrane region" description="Helical" evidence="1">
    <location>
        <begin position="123"/>
        <end position="145"/>
    </location>
</feature>
<keyword evidence="1" id="KW-1133">Transmembrane helix</keyword>
<comment type="caution">
    <text evidence="2">The sequence shown here is derived from an EMBL/GenBank/DDBJ whole genome shotgun (WGS) entry which is preliminary data.</text>
</comment>
<evidence type="ECO:0000256" key="1">
    <source>
        <dbReference type="SAM" id="Phobius"/>
    </source>
</evidence>
<dbReference type="Proteomes" id="UP000249467">
    <property type="component" value="Unassembled WGS sequence"/>
</dbReference>
<accession>A0A2W4WBQ3</accession>
<organism evidence="2 3">
    <name type="scientific">Pseudanabaena frigida</name>
    <dbReference type="NCBI Taxonomy" id="945775"/>
    <lineage>
        <taxon>Bacteria</taxon>
        <taxon>Bacillati</taxon>
        <taxon>Cyanobacteriota</taxon>
        <taxon>Cyanophyceae</taxon>
        <taxon>Pseudanabaenales</taxon>
        <taxon>Pseudanabaenaceae</taxon>
        <taxon>Pseudanabaena</taxon>
    </lineage>
</organism>
<reference evidence="2 3" key="2">
    <citation type="submission" date="2018-06" db="EMBL/GenBank/DDBJ databases">
        <title>Metagenomic assembly of (sub)arctic Cyanobacteria and their associated microbiome from non-axenic cultures.</title>
        <authorList>
            <person name="Baurain D."/>
        </authorList>
    </citation>
    <scope>NUCLEOTIDE SEQUENCE [LARGE SCALE GENOMIC DNA]</scope>
    <source>
        <strain evidence="2">ULC066bin1</strain>
    </source>
</reference>
<protein>
    <submittedName>
        <fullName evidence="2">Uncharacterized protein</fullName>
    </submittedName>
</protein>
<keyword evidence="1" id="KW-0812">Transmembrane</keyword>
<feature type="transmembrane region" description="Helical" evidence="1">
    <location>
        <begin position="95"/>
        <end position="117"/>
    </location>
</feature>
<sequence>MSIHISCQCGESYDLKDEYAGRTLKCSKCGASLQVVSEQGIRENKYSSDSAFNRDKFLLRQKLLAISEKYDVCDEQAKPILYVERPAHLLRNLGAALAGIIAGIAFVIFIAMIFRAVPEQLKGFLIVFAIFGWLAVTFVVSILLYKKRNVTIYRDKSKQDPILKILQDKKVEILTATFTLRDTNGDLARFRKNYLYDIFRKRWNCYAPNGSLICVAKEDSLILSLLRRFLGTFFGLLRTNFIIVQGDSDRVIGEFNRNFTILDRYVLDMSADQQHILDRRIAIAIGIILDTGERR</sequence>
<proteinExistence type="predicted"/>
<dbReference type="Gene3D" id="2.20.28.160">
    <property type="match status" value="1"/>
</dbReference>
<keyword evidence="1" id="KW-0472">Membrane</keyword>
<reference evidence="2 3" key="1">
    <citation type="submission" date="2018-04" db="EMBL/GenBank/DDBJ databases">
        <authorList>
            <person name="Go L.Y."/>
            <person name="Mitchell J.A."/>
        </authorList>
    </citation>
    <scope>NUCLEOTIDE SEQUENCE [LARGE SCALE GENOMIC DNA]</scope>
    <source>
        <strain evidence="2">ULC066bin1</strain>
    </source>
</reference>
<evidence type="ECO:0000313" key="2">
    <source>
        <dbReference type="EMBL" id="PZO41880.1"/>
    </source>
</evidence>
<gene>
    <name evidence="2" type="ORF">DCF19_08395</name>
</gene>
<dbReference type="EMBL" id="QBML01000009">
    <property type="protein sequence ID" value="PZO41880.1"/>
    <property type="molecule type" value="Genomic_DNA"/>
</dbReference>